<feature type="transmembrane region" description="Helical" evidence="1">
    <location>
        <begin position="96"/>
        <end position="117"/>
    </location>
</feature>
<evidence type="ECO:0000313" key="2">
    <source>
        <dbReference type="EMBL" id="MBB4968632.1"/>
    </source>
</evidence>
<keyword evidence="1" id="KW-0812">Transmembrane</keyword>
<feature type="transmembrane region" description="Helical" evidence="1">
    <location>
        <begin position="66"/>
        <end position="84"/>
    </location>
</feature>
<reference evidence="2 3" key="1">
    <citation type="submission" date="2020-08" db="EMBL/GenBank/DDBJ databases">
        <title>Sequencing the genomes of 1000 actinobacteria strains.</title>
        <authorList>
            <person name="Klenk H.-P."/>
        </authorList>
    </citation>
    <scope>NUCLEOTIDE SEQUENCE [LARGE SCALE GENOMIC DNA]</scope>
    <source>
        <strain evidence="2 3">DSM 45084</strain>
    </source>
</reference>
<proteinExistence type="predicted"/>
<keyword evidence="1" id="KW-0472">Membrane</keyword>
<evidence type="ECO:0000256" key="1">
    <source>
        <dbReference type="SAM" id="Phobius"/>
    </source>
</evidence>
<name>A0A7W7T8P7_9PSEU</name>
<evidence type="ECO:0008006" key="4">
    <source>
        <dbReference type="Google" id="ProtNLM"/>
    </source>
</evidence>
<keyword evidence="3" id="KW-1185">Reference proteome</keyword>
<dbReference type="AlphaFoldDB" id="A0A7W7T8P7"/>
<comment type="caution">
    <text evidence="2">The sequence shown here is derived from an EMBL/GenBank/DDBJ whole genome shotgun (WGS) entry which is preliminary data.</text>
</comment>
<evidence type="ECO:0000313" key="3">
    <source>
        <dbReference type="Proteomes" id="UP000542674"/>
    </source>
</evidence>
<dbReference type="EMBL" id="JACHJS010000001">
    <property type="protein sequence ID" value="MBB4968632.1"/>
    <property type="molecule type" value="Genomic_DNA"/>
</dbReference>
<dbReference type="RefSeq" id="WP_184674319.1">
    <property type="nucleotide sequence ID" value="NZ_BAABAI010000006.1"/>
</dbReference>
<keyword evidence="1" id="KW-1133">Transmembrane helix</keyword>
<accession>A0A7W7T8P7</accession>
<sequence length="129" mass="12822">MRTVLIISALVAAAVGIGTLFFPHAFHATTGITLDGPNLLSEVRAAGGGVLAAAFLMGLGAFRRGFAVPAALTGAVLYLGYGLARLYGAAVDGLPAAPLVAATVAELVLGVACVLVARHPSGGRAVYHA</sequence>
<protein>
    <recommendedName>
        <fullName evidence="4">DUF4345 domain-containing protein</fullName>
    </recommendedName>
</protein>
<gene>
    <name evidence="2" type="ORF">F4559_005991</name>
</gene>
<dbReference type="Pfam" id="PF14248">
    <property type="entry name" value="DUF4345"/>
    <property type="match status" value="1"/>
</dbReference>
<feature type="transmembrane region" description="Helical" evidence="1">
    <location>
        <begin position="43"/>
        <end position="59"/>
    </location>
</feature>
<dbReference type="InterPro" id="IPR025597">
    <property type="entry name" value="DUF4345"/>
</dbReference>
<dbReference type="Proteomes" id="UP000542674">
    <property type="component" value="Unassembled WGS sequence"/>
</dbReference>
<organism evidence="2 3">
    <name type="scientific">Saccharothrix violaceirubra</name>
    <dbReference type="NCBI Taxonomy" id="413306"/>
    <lineage>
        <taxon>Bacteria</taxon>
        <taxon>Bacillati</taxon>
        <taxon>Actinomycetota</taxon>
        <taxon>Actinomycetes</taxon>
        <taxon>Pseudonocardiales</taxon>
        <taxon>Pseudonocardiaceae</taxon>
        <taxon>Saccharothrix</taxon>
    </lineage>
</organism>